<sequence length="415" mass="45794">MGKVGLGLAVGCAVATCAIAAVMVGRRVRRQRRWRRAVAVLEEFEEACSTSVGRLRQVVDAMAVEMHAGLASEGGSKLKMLLTYVDKLPNGSEKGTYYALDLGGTNFRVLRLELVGDRSAIPDPDVERKPIPQNLKTSTGEELFDLIASSLKEFIEKKEGVHELSAVKRRELGFTFSFPVKQMSVSSGILIKWTKGFAIEDMVGRDVSECLQQTMSKKRVNMGVAALGDIRSIPCFVHGVKPFQALWPEFKIRFSLTPGLNIITEYVMGIIYPGRPIANVCFKVYGYMSMSQAVSFLSDFKLGHYMKIPPRSMFLVQFIGTIIAGTINIAVAWWLLNSITNICQDDLLPADSPWTCPGDRVFFGASVIWGLVGPKWIFGSLGNYSSMNWFFLGGAVGPIIVWLFHKAFLGDHGSL</sequence>
<name>A0ACC0FRN4_9ERIC</name>
<evidence type="ECO:0000313" key="2">
    <source>
        <dbReference type="Proteomes" id="UP001060215"/>
    </source>
</evidence>
<accession>A0ACC0FRN4</accession>
<protein>
    <submittedName>
        <fullName evidence="1">Oligopeptide transporter 4</fullName>
    </submittedName>
</protein>
<reference evidence="1 2" key="1">
    <citation type="journal article" date="2022" name="Plant J.">
        <title>Chromosome-level genome of Camellia lanceoleosa provides a valuable resource for understanding genome evolution and self-incompatibility.</title>
        <authorList>
            <person name="Gong W."/>
            <person name="Xiao S."/>
            <person name="Wang L."/>
            <person name="Liao Z."/>
            <person name="Chang Y."/>
            <person name="Mo W."/>
            <person name="Hu G."/>
            <person name="Li W."/>
            <person name="Zhao G."/>
            <person name="Zhu H."/>
            <person name="Hu X."/>
            <person name="Ji K."/>
            <person name="Xiang X."/>
            <person name="Song Q."/>
            <person name="Yuan D."/>
            <person name="Jin S."/>
            <person name="Zhang L."/>
        </authorList>
    </citation>
    <scope>NUCLEOTIDE SEQUENCE [LARGE SCALE GENOMIC DNA]</scope>
    <source>
        <strain evidence="1">SQ_2022a</strain>
    </source>
</reference>
<dbReference type="Proteomes" id="UP001060215">
    <property type="component" value="Chromosome 13"/>
</dbReference>
<evidence type="ECO:0000313" key="1">
    <source>
        <dbReference type="EMBL" id="KAI7991498.1"/>
    </source>
</evidence>
<gene>
    <name evidence="1" type="ORF">LOK49_LG12G00380</name>
</gene>
<organism evidence="1 2">
    <name type="scientific">Camellia lanceoleosa</name>
    <dbReference type="NCBI Taxonomy" id="1840588"/>
    <lineage>
        <taxon>Eukaryota</taxon>
        <taxon>Viridiplantae</taxon>
        <taxon>Streptophyta</taxon>
        <taxon>Embryophyta</taxon>
        <taxon>Tracheophyta</taxon>
        <taxon>Spermatophyta</taxon>
        <taxon>Magnoliopsida</taxon>
        <taxon>eudicotyledons</taxon>
        <taxon>Gunneridae</taxon>
        <taxon>Pentapetalae</taxon>
        <taxon>asterids</taxon>
        <taxon>Ericales</taxon>
        <taxon>Theaceae</taxon>
        <taxon>Camellia</taxon>
    </lineage>
</organism>
<comment type="caution">
    <text evidence="1">The sequence shown here is derived from an EMBL/GenBank/DDBJ whole genome shotgun (WGS) entry which is preliminary data.</text>
</comment>
<dbReference type="EMBL" id="CM045770">
    <property type="protein sequence ID" value="KAI7991498.1"/>
    <property type="molecule type" value="Genomic_DNA"/>
</dbReference>
<proteinExistence type="predicted"/>
<keyword evidence="2" id="KW-1185">Reference proteome</keyword>